<name>A0ABW3WTU8_9HYPH</name>
<proteinExistence type="predicted"/>
<gene>
    <name evidence="1" type="ORF">ACFQ4G_03275</name>
</gene>
<dbReference type="Proteomes" id="UP001597176">
    <property type="component" value="Unassembled WGS sequence"/>
</dbReference>
<keyword evidence="1" id="KW-0540">Nuclease</keyword>
<evidence type="ECO:0000313" key="2">
    <source>
        <dbReference type="Proteomes" id="UP001597176"/>
    </source>
</evidence>
<dbReference type="RefSeq" id="WP_238203578.1">
    <property type="nucleotide sequence ID" value="NZ_JBHTND010000003.1"/>
</dbReference>
<dbReference type="EMBL" id="JBHTND010000003">
    <property type="protein sequence ID" value="MFD1300606.1"/>
    <property type="molecule type" value="Genomic_DNA"/>
</dbReference>
<dbReference type="GO" id="GO:0004519">
    <property type="term" value="F:endonuclease activity"/>
    <property type="evidence" value="ECO:0007669"/>
    <property type="project" value="UniProtKB-KW"/>
</dbReference>
<accession>A0ABW3WTU8</accession>
<reference evidence="2" key="1">
    <citation type="journal article" date="2019" name="Int. J. Syst. Evol. Microbiol.">
        <title>The Global Catalogue of Microorganisms (GCM) 10K type strain sequencing project: providing services to taxonomists for standard genome sequencing and annotation.</title>
        <authorList>
            <consortium name="The Broad Institute Genomics Platform"/>
            <consortium name="The Broad Institute Genome Sequencing Center for Infectious Disease"/>
            <person name="Wu L."/>
            <person name="Ma J."/>
        </authorList>
    </citation>
    <scope>NUCLEOTIDE SEQUENCE [LARGE SCALE GENOMIC DNA]</scope>
    <source>
        <strain evidence="2">CCUG 56108</strain>
    </source>
</reference>
<keyword evidence="2" id="KW-1185">Reference proteome</keyword>
<protein>
    <submittedName>
        <fullName evidence="1">Uma2 family endonuclease</fullName>
    </submittedName>
</protein>
<evidence type="ECO:0000313" key="1">
    <source>
        <dbReference type="EMBL" id="MFD1300606.1"/>
    </source>
</evidence>
<comment type="caution">
    <text evidence="1">The sequence shown here is derived from an EMBL/GenBank/DDBJ whole genome shotgun (WGS) entry which is preliminary data.</text>
</comment>
<keyword evidence="1" id="KW-0378">Hydrolase</keyword>
<organism evidence="1 2">
    <name type="scientific">Methylobacterium marchantiae</name>
    <dbReference type="NCBI Taxonomy" id="600331"/>
    <lineage>
        <taxon>Bacteria</taxon>
        <taxon>Pseudomonadati</taxon>
        <taxon>Pseudomonadota</taxon>
        <taxon>Alphaproteobacteria</taxon>
        <taxon>Hyphomicrobiales</taxon>
        <taxon>Methylobacteriaceae</taxon>
        <taxon>Methylobacterium</taxon>
    </lineage>
</organism>
<sequence length="164" mass="17672">MAVAARRDPHMTVAAYRPRGECRPDEHRGELLDGAPVAVLPPRTRYQTIDAWVIKRPGDPADHNGRRALPDSGRFGLAIDDVGPIPGEVARSVPPLSADDPADSIRVAEASSDRTVKPDCDRRTSLIVPQDEAGIEVPDGDDGHDLHARGGTIAARDVYTGIFR</sequence>
<keyword evidence="1" id="KW-0255">Endonuclease</keyword>